<organism evidence="1 2">
    <name type="scientific">Boeremia exigua</name>
    <dbReference type="NCBI Taxonomy" id="749465"/>
    <lineage>
        <taxon>Eukaryota</taxon>
        <taxon>Fungi</taxon>
        <taxon>Dikarya</taxon>
        <taxon>Ascomycota</taxon>
        <taxon>Pezizomycotina</taxon>
        <taxon>Dothideomycetes</taxon>
        <taxon>Pleosporomycetidae</taxon>
        <taxon>Pleosporales</taxon>
        <taxon>Pleosporineae</taxon>
        <taxon>Didymellaceae</taxon>
        <taxon>Boeremia</taxon>
    </lineage>
</organism>
<gene>
    <name evidence="1" type="ORF">OPT61_g1088</name>
</gene>
<evidence type="ECO:0000313" key="1">
    <source>
        <dbReference type="EMBL" id="KAJ8117813.1"/>
    </source>
</evidence>
<proteinExistence type="predicted"/>
<keyword evidence="2" id="KW-1185">Reference proteome</keyword>
<sequence>MAGLVQIPDYLKSYVNWQRIKPRQTKHSDTTELSDLIAQDTDDESPEPSPDSESRYNSMIYGSISTNSYIAFVVSEAFLDSENCVNCTSDPDYEYVNIVLPMLWDKSRQGLLDHLNPTECFNAYATSIQSSGRNVLVVIDNKDADKSLSKSPLNDTNVYGKSFFSAYLGTDASEASTSYSWICGGYNASETPCANKVDAIRSASQAWQVRVFACSGSTCEHYSLPVKYCLSEPAEPKCKLRFSPIIAIIVTVLNFVKAVLMFSTYATVHDPILTMGDAVVSFLRKKDLATADVGLLNPKDLKTDYHPGTRPWHGKRWRWKDTTSRGRRTAILSLFLTLISAVMAFLIWGVETIRNSSATSVAAIFRLGFGALDSRALLASDGLSSNIVALVLLSNTPQVLLSLLYFAYNGLFTAMLMGYEWASYAHKQKGLRVSGRPSGMQRSTYFLQLPYRFSIPLTAISGVLHWSVSQSIFVVSFDLYDFYGMVEDFDHYPESYGPVHPITKTCGYSPSAMLLTLVLGFVMVLALVGLGYMPYKSDMPLAGSCSSAISATCHPVQQSEAEDRALAEEKLQWGVVSTSPDDIGHCAFSSIRIRCRGSLLSTSLGVPFMMLYLHIKQKSSTLCAPELLQVWPMAPGVDILNSLIDS</sequence>
<comment type="caution">
    <text evidence="1">The sequence shown here is derived from an EMBL/GenBank/DDBJ whole genome shotgun (WGS) entry which is preliminary data.</text>
</comment>
<evidence type="ECO:0000313" key="2">
    <source>
        <dbReference type="Proteomes" id="UP001153331"/>
    </source>
</evidence>
<dbReference type="EMBL" id="JAPHNI010000040">
    <property type="protein sequence ID" value="KAJ8117813.1"/>
    <property type="molecule type" value="Genomic_DNA"/>
</dbReference>
<accession>A0ACC2IRI2</accession>
<reference evidence="1" key="1">
    <citation type="submission" date="2022-11" db="EMBL/GenBank/DDBJ databases">
        <title>Genome Sequence of Boeremia exigua.</title>
        <authorList>
            <person name="Buettner E."/>
        </authorList>
    </citation>
    <scope>NUCLEOTIDE SEQUENCE</scope>
    <source>
        <strain evidence="1">CU02</strain>
    </source>
</reference>
<protein>
    <submittedName>
        <fullName evidence="1">Uncharacterized protein</fullName>
    </submittedName>
</protein>
<dbReference type="Proteomes" id="UP001153331">
    <property type="component" value="Unassembled WGS sequence"/>
</dbReference>
<name>A0ACC2IRI2_9PLEO</name>